<comment type="caution">
    <text evidence="3">The sequence shown here is derived from an EMBL/GenBank/DDBJ whole genome shotgun (WGS) entry which is preliminary data.</text>
</comment>
<evidence type="ECO:0000256" key="1">
    <source>
        <dbReference type="SAM" id="MobiDB-lite"/>
    </source>
</evidence>
<feature type="region of interest" description="Disordered" evidence="1">
    <location>
        <begin position="57"/>
        <end position="109"/>
    </location>
</feature>
<proteinExistence type="predicted"/>
<organism evidence="3 4">
    <name type="scientific">Salinicoccus sesuvii</name>
    <dbReference type="NCBI Taxonomy" id="868281"/>
    <lineage>
        <taxon>Bacteria</taxon>
        <taxon>Bacillati</taxon>
        <taxon>Bacillota</taxon>
        <taxon>Bacilli</taxon>
        <taxon>Bacillales</taxon>
        <taxon>Staphylococcaceae</taxon>
        <taxon>Salinicoccus</taxon>
    </lineage>
</organism>
<dbReference type="RefSeq" id="WP_380655487.1">
    <property type="nucleotide sequence ID" value="NZ_JBHRVQ010000001.1"/>
</dbReference>
<accession>A0ABV7N901</accession>
<feature type="domain" description="Bacterial Ig" evidence="2">
    <location>
        <begin position="387"/>
        <end position="462"/>
    </location>
</feature>
<reference evidence="4" key="1">
    <citation type="journal article" date="2019" name="Int. J. Syst. Evol. Microbiol.">
        <title>The Global Catalogue of Microorganisms (GCM) 10K type strain sequencing project: providing services to taxonomists for standard genome sequencing and annotation.</title>
        <authorList>
            <consortium name="The Broad Institute Genomics Platform"/>
            <consortium name="The Broad Institute Genome Sequencing Center for Infectious Disease"/>
            <person name="Wu L."/>
            <person name="Ma J."/>
        </authorList>
    </citation>
    <scope>NUCLEOTIDE SEQUENCE [LARGE SCALE GENOMIC DNA]</scope>
    <source>
        <strain evidence="4">CCM 7756</strain>
    </source>
</reference>
<dbReference type="Proteomes" id="UP001595637">
    <property type="component" value="Unassembled WGS sequence"/>
</dbReference>
<evidence type="ECO:0000259" key="2">
    <source>
        <dbReference type="Pfam" id="PF17936"/>
    </source>
</evidence>
<evidence type="ECO:0000313" key="4">
    <source>
        <dbReference type="Proteomes" id="UP001595637"/>
    </source>
</evidence>
<protein>
    <submittedName>
        <fullName evidence="3">Ig-like domain-containing protein</fullName>
    </submittedName>
</protein>
<name>A0ABV7N901_9STAP</name>
<dbReference type="EMBL" id="JBHRVQ010000001">
    <property type="protein sequence ID" value="MFC3389056.1"/>
    <property type="molecule type" value="Genomic_DNA"/>
</dbReference>
<gene>
    <name evidence="3" type="ORF">ACFOEO_10760</name>
</gene>
<dbReference type="InterPro" id="IPR041498">
    <property type="entry name" value="Big_6"/>
</dbReference>
<feature type="compositionally biased region" description="Acidic residues" evidence="1">
    <location>
        <begin position="94"/>
        <end position="104"/>
    </location>
</feature>
<sequence>MGFKYSYRQFLFVLVMACFFTLLTSNSTYIYEETRISAEEVTEKKDVNQQLDELYINDQEPDLEETSTETDLVISEEQEESTEDDEEIKKDDGNLEEINEEPTELGDTNLVDPKEEIEDKSPEVSIKEDEQGEIFQSFQVQDPGLIDLTLLANKKLNAKKSTVNGKERIELTYSGKALARLDLASKPFIIFSLPPEIINTIPKAEFSGSYKVTSLLGVSGSTYTNENFQIKDQQVYVELNASSLIILGSEHTFTLNIDLDQLPPTDTGVYNFSSDMTKQVVNLSLLSETSASATLKAPVRPAPPIFNEPIYVADTEVTGTGLPNTTIRLKISGNTYEARVDGSGNFTVSVISLQVGSEIIGRIVDSSGYESVDSRSIVIEAPDTTPPDRPIVNPVYSNESTVSGQGEPGTTVLITIEGQEYRGTVDSEGNFSVPIPIQAPDTLINVRLIDDAGNVSPSVETRVIEATIAFHIVPNELSFQTTSIESISTRIPRKEAGWSLEVIDTRGAGSPFSIVAEATELSSVDGSHKIPDALVFVDQNSTSRSLNKGGVEVYSGKTGNEPISEISWPSNQGPLVEVNPGDVRAGRYTATITWTIVDAP</sequence>
<feature type="compositionally biased region" description="Acidic residues" evidence="1">
    <location>
        <begin position="59"/>
        <end position="86"/>
    </location>
</feature>
<keyword evidence="4" id="KW-1185">Reference proteome</keyword>
<dbReference type="Pfam" id="PF17936">
    <property type="entry name" value="Big_6"/>
    <property type="match status" value="1"/>
</dbReference>
<evidence type="ECO:0000313" key="3">
    <source>
        <dbReference type="EMBL" id="MFC3389056.1"/>
    </source>
</evidence>
<dbReference type="NCBIfam" id="NF033510">
    <property type="entry name" value="Ca_tandemer"/>
    <property type="match status" value="1"/>
</dbReference>
<dbReference type="InterPro" id="IPR013783">
    <property type="entry name" value="Ig-like_fold"/>
</dbReference>
<dbReference type="Gene3D" id="2.60.40.10">
    <property type="entry name" value="Immunoglobulins"/>
    <property type="match status" value="2"/>
</dbReference>